<dbReference type="Pfam" id="PF00534">
    <property type="entry name" value="Glycos_transf_1"/>
    <property type="match status" value="1"/>
</dbReference>
<evidence type="ECO:0000313" key="4">
    <source>
        <dbReference type="Proteomes" id="UP000019028"/>
    </source>
</evidence>
<feature type="domain" description="Glycosyl transferase family 1" evidence="2">
    <location>
        <begin position="198"/>
        <end position="356"/>
    </location>
</feature>
<dbReference type="Proteomes" id="UP000019028">
    <property type="component" value="Chromosome"/>
</dbReference>
<dbReference type="AlphaFoldDB" id="W0HRY3"/>
<gene>
    <name evidence="3" type="ORF">Sant_1471</name>
</gene>
<dbReference type="PANTHER" id="PTHR46401:SF2">
    <property type="entry name" value="GLYCOSYLTRANSFERASE WBBK-RELATED"/>
    <property type="match status" value="1"/>
</dbReference>
<dbReference type="SUPFAM" id="SSF53756">
    <property type="entry name" value="UDP-Glycosyltransferase/glycogen phosphorylase"/>
    <property type="match status" value="1"/>
</dbReference>
<proteinExistence type="predicted"/>
<accession>W0HRY3</accession>
<dbReference type="HOGENOM" id="CLU_005199_1_0_6"/>
<dbReference type="CDD" id="cd03809">
    <property type="entry name" value="GT4_MtfB-like"/>
    <property type="match status" value="1"/>
</dbReference>
<dbReference type="PANTHER" id="PTHR46401">
    <property type="entry name" value="GLYCOSYLTRANSFERASE WBBK-RELATED"/>
    <property type="match status" value="1"/>
</dbReference>
<name>W0HRY3_9GAMM</name>
<protein>
    <submittedName>
        <fullName evidence="3">Putative mannosyltransferase</fullName>
    </submittedName>
</protein>
<keyword evidence="1 3" id="KW-0808">Transferase</keyword>
<dbReference type="Gene3D" id="3.40.50.2000">
    <property type="entry name" value="Glycogen Phosphorylase B"/>
    <property type="match status" value="2"/>
</dbReference>
<dbReference type="GO" id="GO:0016757">
    <property type="term" value="F:glycosyltransferase activity"/>
    <property type="evidence" value="ECO:0007669"/>
    <property type="project" value="UniProtKB-KW"/>
</dbReference>
<sequence length="633" mass="70210">MSRAIIRNAGEHRVSILLNGMFSLDNIREVRQAYHDVLPASEIFTFAAQGPVAACDVANAERNRAAHISRDVAIAHINPDVVFVISFFEGHVDEYIVSIPDYPVTWRTVCVCHDLIPLLNPETYLADINFRQFYTHKLHEYERADAIFAISASAAEEVKEYTAIDPSRVINISSAVEPEFRVLSLTPEQKQAFRQRYRLPDRFMMTLAMIEPRKNIEALIEAYSQLPEPLRNDCPLVLACKIRPAELAQIQRLCAKCGLTSEQVLFTGYVPDSDLITLYNLCKLFIFPSLHEGFGLPPLEAMSCGAPTLSSNATSLPEVIGWPEAMFDPTSRQAMRDSMLRALEDEDFYQRLQDHALTQSAKFSWDRTAQLALAGFEQVMTRQVPTPAADARQFTAEAIRRLAQTVTLNPETDRLGLAWALAQNAFSEQTPRLWVDATTLMTPGDTAATAQTHRLISALLATEPSDYSVHVVYCLHNSGYRHAVVNPDGGLAPARAQDVPVLFTQQDVLLVAEPQDPVSARQQAELDALIRAGTQVVFWLPDDAFAAAWLAAPQEACPPEGAGLRAMLRYADTIFCPSDAIAAELERRRAQWANEIALNATLKIDSLEADAIPAAGDDIHRLIARLPLAAPRK</sequence>
<keyword evidence="3" id="KW-0328">Glycosyltransferase</keyword>
<dbReference type="KEGG" id="sod:Sant_1471"/>
<dbReference type="PATRIC" id="fig|1239307.3.peg.1592"/>
<evidence type="ECO:0000256" key="1">
    <source>
        <dbReference type="ARBA" id="ARBA00022679"/>
    </source>
</evidence>
<reference evidence="3 4" key="1">
    <citation type="journal article" date="2014" name="Genome Biol. Evol.">
        <title>Genome degeneration and adaptation in a nascent stage of symbiosis.</title>
        <authorList>
            <person name="Oakeson K.F."/>
            <person name="Gil R."/>
            <person name="Clayton A.L."/>
            <person name="Dunn D.M."/>
            <person name="von Niederhausern A.C."/>
            <person name="Hamil C."/>
            <person name="Aoyagi A."/>
            <person name="Duval B."/>
            <person name="Baca A."/>
            <person name="Silva F.J."/>
            <person name="Vallier A."/>
            <person name="Jackson D.G."/>
            <person name="Latorre A."/>
            <person name="Weiss R.B."/>
            <person name="Heddi A."/>
            <person name="Moya A."/>
            <person name="Dale C."/>
        </authorList>
    </citation>
    <scope>NUCLEOTIDE SEQUENCE [LARGE SCALE GENOMIC DNA]</scope>
    <source>
        <strain evidence="3 4">HS1</strain>
    </source>
</reference>
<dbReference type="InterPro" id="IPR001296">
    <property type="entry name" value="Glyco_trans_1"/>
</dbReference>
<organism evidence="3 4">
    <name type="scientific">Sodalis praecaptivus</name>
    <dbReference type="NCBI Taxonomy" id="1239307"/>
    <lineage>
        <taxon>Bacteria</taxon>
        <taxon>Pseudomonadati</taxon>
        <taxon>Pseudomonadota</taxon>
        <taxon>Gammaproteobacteria</taxon>
        <taxon>Enterobacterales</taxon>
        <taxon>Bruguierivoracaceae</taxon>
        <taxon>Sodalis</taxon>
    </lineage>
</organism>
<dbReference type="GO" id="GO:0009103">
    <property type="term" value="P:lipopolysaccharide biosynthetic process"/>
    <property type="evidence" value="ECO:0007669"/>
    <property type="project" value="TreeGrafter"/>
</dbReference>
<evidence type="ECO:0000313" key="3">
    <source>
        <dbReference type="EMBL" id="AHF76529.1"/>
    </source>
</evidence>
<evidence type="ECO:0000259" key="2">
    <source>
        <dbReference type="Pfam" id="PF00534"/>
    </source>
</evidence>
<dbReference type="EMBL" id="CP006569">
    <property type="protein sequence ID" value="AHF76529.1"/>
    <property type="molecule type" value="Genomic_DNA"/>
</dbReference>
<keyword evidence="4" id="KW-1185">Reference proteome</keyword>